<dbReference type="Proteomes" id="UP000634136">
    <property type="component" value="Unassembled WGS sequence"/>
</dbReference>
<name>A0A834TEN7_9FABA</name>
<proteinExistence type="predicted"/>
<evidence type="ECO:0000256" key="1">
    <source>
        <dbReference type="SAM" id="MobiDB-lite"/>
    </source>
</evidence>
<reference evidence="2" key="1">
    <citation type="submission" date="2020-09" db="EMBL/GenBank/DDBJ databases">
        <title>Genome-Enabled Discovery of Anthraquinone Biosynthesis in Senna tora.</title>
        <authorList>
            <person name="Kang S.-H."/>
            <person name="Pandey R.P."/>
            <person name="Lee C.-M."/>
            <person name="Sim J.-S."/>
            <person name="Jeong J.-T."/>
            <person name="Choi B.-S."/>
            <person name="Jung M."/>
            <person name="Ginzburg D."/>
            <person name="Zhao K."/>
            <person name="Won S.Y."/>
            <person name="Oh T.-J."/>
            <person name="Yu Y."/>
            <person name="Kim N.-H."/>
            <person name="Lee O.R."/>
            <person name="Lee T.-H."/>
            <person name="Bashyal P."/>
            <person name="Kim T.-S."/>
            <person name="Lee W.-H."/>
            <person name="Kawkins C."/>
            <person name="Kim C.-K."/>
            <person name="Kim J.S."/>
            <person name="Ahn B.O."/>
            <person name="Rhee S.Y."/>
            <person name="Sohng J.K."/>
        </authorList>
    </citation>
    <scope>NUCLEOTIDE SEQUENCE</scope>
    <source>
        <tissue evidence="2">Leaf</tissue>
    </source>
</reference>
<gene>
    <name evidence="2" type="ORF">G2W53_025191</name>
</gene>
<dbReference type="EMBL" id="JAAIUW010000008">
    <property type="protein sequence ID" value="KAF7819736.1"/>
    <property type="molecule type" value="Genomic_DNA"/>
</dbReference>
<protein>
    <submittedName>
        <fullName evidence="2">Uncharacterized protein</fullName>
    </submittedName>
</protein>
<evidence type="ECO:0000313" key="2">
    <source>
        <dbReference type="EMBL" id="KAF7819736.1"/>
    </source>
</evidence>
<organism evidence="2 3">
    <name type="scientific">Senna tora</name>
    <dbReference type="NCBI Taxonomy" id="362788"/>
    <lineage>
        <taxon>Eukaryota</taxon>
        <taxon>Viridiplantae</taxon>
        <taxon>Streptophyta</taxon>
        <taxon>Embryophyta</taxon>
        <taxon>Tracheophyta</taxon>
        <taxon>Spermatophyta</taxon>
        <taxon>Magnoliopsida</taxon>
        <taxon>eudicotyledons</taxon>
        <taxon>Gunneridae</taxon>
        <taxon>Pentapetalae</taxon>
        <taxon>rosids</taxon>
        <taxon>fabids</taxon>
        <taxon>Fabales</taxon>
        <taxon>Fabaceae</taxon>
        <taxon>Caesalpinioideae</taxon>
        <taxon>Cassia clade</taxon>
        <taxon>Senna</taxon>
    </lineage>
</organism>
<feature type="compositionally biased region" description="Polar residues" evidence="1">
    <location>
        <begin position="1"/>
        <end position="13"/>
    </location>
</feature>
<dbReference type="AlphaFoldDB" id="A0A834TEN7"/>
<keyword evidence="3" id="KW-1185">Reference proteome</keyword>
<evidence type="ECO:0000313" key="3">
    <source>
        <dbReference type="Proteomes" id="UP000634136"/>
    </source>
</evidence>
<sequence length="36" mass="3962">MSPVKTANGNGTRDTFLKSKAHDAHHEGTNLRKREG</sequence>
<feature type="compositionally biased region" description="Basic and acidic residues" evidence="1">
    <location>
        <begin position="15"/>
        <end position="36"/>
    </location>
</feature>
<comment type="caution">
    <text evidence="2">The sequence shown here is derived from an EMBL/GenBank/DDBJ whole genome shotgun (WGS) entry which is preliminary data.</text>
</comment>
<feature type="region of interest" description="Disordered" evidence="1">
    <location>
        <begin position="1"/>
        <end position="36"/>
    </location>
</feature>
<accession>A0A834TEN7</accession>